<reference evidence="1" key="1">
    <citation type="submission" date="2023-08" db="EMBL/GenBank/DDBJ databases">
        <authorList>
            <person name="Audoor S."/>
            <person name="Bilcke G."/>
        </authorList>
    </citation>
    <scope>NUCLEOTIDE SEQUENCE</scope>
</reference>
<organism evidence="1 2">
    <name type="scientific">Cylindrotheca closterium</name>
    <dbReference type="NCBI Taxonomy" id="2856"/>
    <lineage>
        <taxon>Eukaryota</taxon>
        <taxon>Sar</taxon>
        <taxon>Stramenopiles</taxon>
        <taxon>Ochrophyta</taxon>
        <taxon>Bacillariophyta</taxon>
        <taxon>Bacillariophyceae</taxon>
        <taxon>Bacillariophycidae</taxon>
        <taxon>Bacillariales</taxon>
        <taxon>Bacillariaceae</taxon>
        <taxon>Cylindrotheca</taxon>
    </lineage>
</organism>
<protein>
    <submittedName>
        <fullName evidence="1">Uncharacterized protein</fullName>
    </submittedName>
</protein>
<proteinExistence type="predicted"/>
<evidence type="ECO:0000313" key="2">
    <source>
        <dbReference type="Proteomes" id="UP001295423"/>
    </source>
</evidence>
<comment type="caution">
    <text evidence="1">The sequence shown here is derived from an EMBL/GenBank/DDBJ whole genome shotgun (WGS) entry which is preliminary data.</text>
</comment>
<name>A0AAD2G4W8_9STRA</name>
<sequence length="106" mass="12145">MDDKSTKVGGQQRLTTPDGFVLPLDIRNGLSYLRMRPPTDRELSNPDIPHVELTSDTDWDPSVLDHNWKNGQTLFPTAILRMKNACLILQELLRIIKLLLLLRILN</sequence>
<evidence type="ECO:0000313" key="1">
    <source>
        <dbReference type="EMBL" id="CAJ1963053.1"/>
    </source>
</evidence>
<dbReference type="Proteomes" id="UP001295423">
    <property type="component" value="Unassembled WGS sequence"/>
</dbReference>
<dbReference type="EMBL" id="CAKOGP040002127">
    <property type="protein sequence ID" value="CAJ1963053.1"/>
    <property type="molecule type" value="Genomic_DNA"/>
</dbReference>
<keyword evidence="2" id="KW-1185">Reference proteome</keyword>
<dbReference type="AlphaFoldDB" id="A0AAD2G4W8"/>
<gene>
    <name evidence="1" type="ORF">CYCCA115_LOCUS19986</name>
</gene>
<accession>A0AAD2G4W8</accession>